<gene>
    <name evidence="1" type="ORF">Q5P01_006778</name>
</gene>
<reference evidence="1" key="1">
    <citation type="submission" date="2023-07" db="EMBL/GenBank/DDBJ databases">
        <title>Chromosome-level Genome Assembly of Striped Snakehead (Channa striata).</title>
        <authorList>
            <person name="Liu H."/>
        </authorList>
    </citation>
    <scope>NUCLEOTIDE SEQUENCE</scope>
    <source>
        <strain evidence="1">Gz</strain>
        <tissue evidence="1">Muscle</tissue>
    </source>
</reference>
<sequence length="397" mass="44764">MFNDTWAFREVTSSWTQSCPVCELQRVTQTRLHSGPTKERFIYLKNPMASFREVTPMVERGSDKEPPAQEDAAVEVPYHRTAERRHVDVLLDISEEDFLKELEPHEYHCYSGWEEAVRGWARVAPLSCILLTQKNQRKLKHKEADNQNPVDLTHSNADSSASVAEHHCESHAGFSYSSKKSTFLNPQPESWHDAALAALQLDAPEWTLLNDMSKIPSQLLGEEKIEEEKMLGETHLESYNLSSKYSLSQYKPTKAQKHSHGPISTVVPIRNFTFLPLVVSPYLNHGHLCTGKTSSEGELLDENGFTFDKKSRTRGTRVEPLANAEFSMNSKYRTCQHGLSLYSAVRVPVPKRYHIPISPKADTVNRTGYSLGKSLTPGLHSSTAVGSARLHPSYLFS</sequence>
<keyword evidence="2" id="KW-1185">Reference proteome</keyword>
<dbReference type="Pfam" id="PF15032">
    <property type="entry name" value="DUF4529"/>
    <property type="match status" value="1"/>
</dbReference>
<dbReference type="PANTHER" id="PTHR36869">
    <property type="entry name" value="CHROMOSOME 16 OPEN READING FRAME 46"/>
    <property type="match status" value="1"/>
</dbReference>
<dbReference type="InterPro" id="IPR027836">
    <property type="entry name" value="DUF4529"/>
</dbReference>
<dbReference type="EMBL" id="JAUPFM010000004">
    <property type="protein sequence ID" value="KAK2854117.1"/>
    <property type="molecule type" value="Genomic_DNA"/>
</dbReference>
<protein>
    <submittedName>
        <fullName evidence="1">Uncharacterized protein</fullName>
    </submittedName>
</protein>
<organism evidence="1 2">
    <name type="scientific">Channa striata</name>
    <name type="common">Snakehead murrel</name>
    <name type="synonym">Ophicephalus striatus</name>
    <dbReference type="NCBI Taxonomy" id="64152"/>
    <lineage>
        <taxon>Eukaryota</taxon>
        <taxon>Metazoa</taxon>
        <taxon>Chordata</taxon>
        <taxon>Craniata</taxon>
        <taxon>Vertebrata</taxon>
        <taxon>Euteleostomi</taxon>
        <taxon>Actinopterygii</taxon>
        <taxon>Neopterygii</taxon>
        <taxon>Teleostei</taxon>
        <taxon>Neoteleostei</taxon>
        <taxon>Acanthomorphata</taxon>
        <taxon>Anabantaria</taxon>
        <taxon>Anabantiformes</taxon>
        <taxon>Channoidei</taxon>
        <taxon>Channidae</taxon>
        <taxon>Channa</taxon>
    </lineage>
</organism>
<dbReference type="PANTHER" id="PTHR36869:SF1">
    <property type="entry name" value="CHROMOSOME 16 OPEN READING FRAME 46"/>
    <property type="match status" value="1"/>
</dbReference>
<evidence type="ECO:0000313" key="2">
    <source>
        <dbReference type="Proteomes" id="UP001187415"/>
    </source>
</evidence>
<proteinExistence type="predicted"/>
<dbReference type="AlphaFoldDB" id="A0AA88SX99"/>
<name>A0AA88SX99_CHASR</name>
<comment type="caution">
    <text evidence="1">The sequence shown here is derived from an EMBL/GenBank/DDBJ whole genome shotgun (WGS) entry which is preliminary data.</text>
</comment>
<accession>A0AA88SX99</accession>
<evidence type="ECO:0000313" key="1">
    <source>
        <dbReference type="EMBL" id="KAK2854117.1"/>
    </source>
</evidence>
<dbReference type="Proteomes" id="UP001187415">
    <property type="component" value="Unassembled WGS sequence"/>
</dbReference>